<organism evidence="2">
    <name type="scientific">Arion vulgaris</name>
    <dbReference type="NCBI Taxonomy" id="1028688"/>
    <lineage>
        <taxon>Eukaryota</taxon>
        <taxon>Metazoa</taxon>
        <taxon>Spiralia</taxon>
        <taxon>Lophotrochozoa</taxon>
        <taxon>Mollusca</taxon>
        <taxon>Gastropoda</taxon>
        <taxon>Heterobranchia</taxon>
        <taxon>Euthyneura</taxon>
        <taxon>Panpulmonata</taxon>
        <taxon>Eupulmonata</taxon>
        <taxon>Stylommatophora</taxon>
        <taxon>Helicina</taxon>
        <taxon>Arionoidea</taxon>
        <taxon>Arionidae</taxon>
        <taxon>Arion</taxon>
    </lineage>
</organism>
<gene>
    <name evidence="2" type="primary">ORF173549</name>
    <name evidence="1" type="synonym">ORF173500</name>
    <name evidence="3" type="synonym">ORF173571</name>
</gene>
<dbReference type="EMBL" id="HACG01043036">
    <property type="protein sequence ID" value="CEK89901.1"/>
    <property type="molecule type" value="Transcribed_RNA"/>
</dbReference>
<evidence type="ECO:0000313" key="1">
    <source>
        <dbReference type="EMBL" id="CEK89878.1"/>
    </source>
</evidence>
<evidence type="ECO:0000313" key="2">
    <source>
        <dbReference type="EMBL" id="CEK89895.1"/>
    </source>
</evidence>
<dbReference type="EMBL" id="HACG01043030">
    <property type="protein sequence ID" value="CEK89895.1"/>
    <property type="molecule type" value="Transcribed_RNA"/>
</dbReference>
<sequence>MTSGRNILMKAFFPPHPQLQRQILGRVPHSDLVVIAVIITDNWMPHFGC</sequence>
<dbReference type="EMBL" id="HACG01043013">
    <property type="protein sequence ID" value="CEK89878.1"/>
    <property type="molecule type" value="Transcribed_RNA"/>
</dbReference>
<proteinExistence type="predicted"/>
<evidence type="ECO:0000313" key="3">
    <source>
        <dbReference type="EMBL" id="CEK89901.1"/>
    </source>
</evidence>
<protein>
    <submittedName>
        <fullName evidence="2">Uncharacterized protein</fullName>
    </submittedName>
</protein>
<dbReference type="AlphaFoldDB" id="A0A0B7BCP0"/>
<accession>A0A0B7BCP0</accession>
<reference evidence="2" key="1">
    <citation type="submission" date="2014-12" db="EMBL/GenBank/DDBJ databases">
        <title>Insight into the proteome of Arion vulgaris.</title>
        <authorList>
            <person name="Aradska J."/>
            <person name="Bulat T."/>
            <person name="Smidak R."/>
            <person name="Sarate P."/>
            <person name="Gangsoo J."/>
            <person name="Sialana F."/>
            <person name="Bilban M."/>
            <person name="Lubec G."/>
        </authorList>
    </citation>
    <scope>NUCLEOTIDE SEQUENCE</scope>
    <source>
        <tissue evidence="2">Skin</tissue>
    </source>
</reference>
<name>A0A0B7BCP0_9EUPU</name>